<keyword evidence="2" id="KW-1185">Reference proteome</keyword>
<evidence type="ECO:0000313" key="4">
    <source>
        <dbReference type="RefSeq" id="XP_022305099.1"/>
    </source>
</evidence>
<dbReference type="RefSeq" id="XP_022305098.1">
    <property type="nucleotide sequence ID" value="XM_022449390.1"/>
</dbReference>
<dbReference type="OrthoDB" id="6162984at2759"/>
<feature type="domain" description="P2X purinoreceptor 7 intracellular" evidence="1">
    <location>
        <begin position="263"/>
        <end position="384"/>
    </location>
</feature>
<dbReference type="Pfam" id="PF20478">
    <property type="entry name" value="P2RX7_C"/>
    <property type="match status" value="1"/>
</dbReference>
<evidence type="ECO:0000259" key="1">
    <source>
        <dbReference type="Pfam" id="PF20478"/>
    </source>
</evidence>
<dbReference type="SUPFAM" id="SSF56219">
    <property type="entry name" value="DNase I-like"/>
    <property type="match status" value="1"/>
</dbReference>
<evidence type="ECO:0000313" key="2">
    <source>
        <dbReference type="Proteomes" id="UP000694844"/>
    </source>
</evidence>
<gene>
    <name evidence="3 4" type="primary">LOC111112085</name>
</gene>
<dbReference type="InterPro" id="IPR036691">
    <property type="entry name" value="Endo/exonu/phosph_ase_sf"/>
</dbReference>
<reference evidence="3 4" key="1">
    <citation type="submission" date="2025-04" db="UniProtKB">
        <authorList>
            <consortium name="RefSeq"/>
        </authorList>
    </citation>
    <scope>IDENTIFICATION</scope>
    <source>
        <tissue evidence="3 4">Whole sample</tissue>
    </source>
</reference>
<dbReference type="InterPro" id="IPR046815">
    <property type="entry name" value="P2RX7_C"/>
</dbReference>
<sequence length="543" mass="63358">METGGDKNQQTIKLVTMNIGYNSGGTEVVYIRRDAIANILKMINPTLVFLQENSFSEFKTESKIWKSYEIPAKYKLKYKGFHASFFYDSTTITLTDVGQRLINNIKKKIKSHDARIELDDGRMPTVVAKTIQNDEEFLCMSFHGISTNSEGKKRREFRAMLSFATQLSKVKRLPLIIGGDFNIDIQNASSELRKIVDIPIRLIAHDYSAFDRREGSLKIDYFLTSDFLKFNEIIPIDWNRGFRAPIFDHDPVVATLFTSCLRCQCYNCVSNLSNPNAAEENRCCWNIQIVDAKRQEESQSNFCITEHKGFIANCLDRDVLEVAYVQYLQENGTLDEKSKSNRIYRQIAYERFIWWICKRPEKEMGKLLPTCVFTKIGAAFPDPEYSIFMDTMEACCYKNHMCQCYNCVSNLSNPNAAEENRCCWNIQIVDAKRQEESQSNFCITEHKGFIANCLDCDVLEVAYFQYLQKIRTSERKSKRHKVYRRNSYERFICWIYNRPEKKMRKLLPTCAFNTIRSAFPAPEYFNFMDAPEAYYSRLFRSSM</sequence>
<dbReference type="Gene3D" id="3.60.10.10">
    <property type="entry name" value="Endonuclease/exonuclease/phosphatase"/>
    <property type="match status" value="1"/>
</dbReference>
<organism evidence="2 3">
    <name type="scientific">Crassostrea virginica</name>
    <name type="common">Eastern oyster</name>
    <dbReference type="NCBI Taxonomy" id="6565"/>
    <lineage>
        <taxon>Eukaryota</taxon>
        <taxon>Metazoa</taxon>
        <taxon>Spiralia</taxon>
        <taxon>Lophotrochozoa</taxon>
        <taxon>Mollusca</taxon>
        <taxon>Bivalvia</taxon>
        <taxon>Autobranchia</taxon>
        <taxon>Pteriomorphia</taxon>
        <taxon>Ostreida</taxon>
        <taxon>Ostreoidea</taxon>
        <taxon>Ostreidae</taxon>
        <taxon>Crassostrea</taxon>
    </lineage>
</organism>
<accession>A0A8B8BP19</accession>
<dbReference type="Proteomes" id="UP000694844">
    <property type="component" value="Chromosome 9"/>
</dbReference>
<dbReference type="PANTHER" id="PTHR36981">
    <property type="entry name" value="ZGC:195170"/>
    <property type="match status" value="1"/>
</dbReference>
<proteinExistence type="predicted"/>
<protein>
    <submittedName>
        <fullName evidence="3 4">Uncharacterized protein LOC111112085</fullName>
    </submittedName>
</protein>
<dbReference type="PANTHER" id="PTHR36981:SF1">
    <property type="entry name" value="P2X PURINORECEPTOR 7 INTRACELLULAR DOMAIN-CONTAINING PROTEIN"/>
    <property type="match status" value="1"/>
</dbReference>
<name>A0A8B8BP19_CRAVI</name>
<evidence type="ECO:0000313" key="3">
    <source>
        <dbReference type="RefSeq" id="XP_022305098.1"/>
    </source>
</evidence>
<dbReference type="RefSeq" id="XP_022305099.1">
    <property type="nucleotide sequence ID" value="XM_022449391.1"/>
</dbReference>
<dbReference type="AlphaFoldDB" id="A0A8B8BP19"/>
<dbReference type="GeneID" id="111112085"/>
<dbReference type="KEGG" id="cvn:111112085"/>